<dbReference type="InterPro" id="IPR012981">
    <property type="entry name" value="PIH1_N"/>
</dbReference>
<dbReference type="PANTHER" id="PTHR22997">
    <property type="entry name" value="PIH1 DOMAIN-CONTAINING PROTEIN 1"/>
    <property type="match status" value="1"/>
</dbReference>
<dbReference type="GO" id="GO:1990904">
    <property type="term" value="C:ribonucleoprotein complex"/>
    <property type="evidence" value="ECO:0007669"/>
    <property type="project" value="TreeGrafter"/>
</dbReference>
<gene>
    <name evidence="4" type="primary">LOC117437744</name>
</gene>
<accession>A0A8V5GPZ2</accession>
<sequence>MGVNGDQWGVSGGQCGGNGNEGGLGVNGDQWGQWELMGVNGDQWGAMGGQWGAIGINGGVGVHGGAGSRGVNGGDWVSRSRPPPPGLCVFLNVCHSREVPPPPPLSPDELWRLLHGPDPSPEVNFRIPMSLGEPHAELDKAGQPCTAYDVVVNSGFFHTLKADPMYLEFFLTVAMEGLSEKYGVELDLNWRVLQNRKFLGSISTQSIRMRPRIQELEEGCLGPRRFPAADPAPFPSGHAQEGAGSLHLGLNQERLELGGAEGGAPLLQLELPLPPDPTRCHAHFHRGTKVTVAMATMAPP</sequence>
<dbReference type="PANTHER" id="PTHR22997:SF0">
    <property type="entry name" value="PIH1 DOMAIN-CONTAINING PROTEIN 1"/>
    <property type="match status" value="1"/>
</dbReference>
<feature type="compositionally biased region" description="Gly residues" evidence="3">
    <location>
        <begin position="10"/>
        <end position="26"/>
    </location>
</feature>
<evidence type="ECO:0000256" key="1">
    <source>
        <dbReference type="ARBA" id="ARBA00008511"/>
    </source>
</evidence>
<evidence type="ECO:0000256" key="3">
    <source>
        <dbReference type="SAM" id="MobiDB-lite"/>
    </source>
</evidence>
<dbReference type="AlphaFoldDB" id="A0A8V5GPZ2"/>
<organism evidence="4 5">
    <name type="scientific">Melopsittacus undulatus</name>
    <name type="common">Budgerigar</name>
    <name type="synonym">Psittacus undulatus</name>
    <dbReference type="NCBI Taxonomy" id="13146"/>
    <lineage>
        <taxon>Eukaryota</taxon>
        <taxon>Metazoa</taxon>
        <taxon>Chordata</taxon>
        <taxon>Craniata</taxon>
        <taxon>Vertebrata</taxon>
        <taxon>Euteleostomi</taxon>
        <taxon>Archelosauria</taxon>
        <taxon>Archosauria</taxon>
        <taxon>Dinosauria</taxon>
        <taxon>Saurischia</taxon>
        <taxon>Theropoda</taxon>
        <taxon>Coelurosauria</taxon>
        <taxon>Aves</taxon>
        <taxon>Neognathae</taxon>
        <taxon>Neoaves</taxon>
        <taxon>Telluraves</taxon>
        <taxon>Australaves</taxon>
        <taxon>Psittaciformes</taxon>
        <taxon>Psittaculidae</taxon>
        <taxon>Melopsittacus</taxon>
    </lineage>
</organism>
<feature type="region of interest" description="Disordered" evidence="3">
    <location>
        <begin position="1"/>
        <end position="27"/>
    </location>
</feature>
<dbReference type="Ensembl" id="ENSMUNT00000029459.1">
    <property type="protein sequence ID" value="ENSMUNP00000029756.1"/>
    <property type="gene ID" value="ENSMUNG00000020206.1"/>
</dbReference>
<dbReference type="Pfam" id="PF08190">
    <property type="entry name" value="PIH1"/>
    <property type="match status" value="1"/>
</dbReference>
<reference evidence="4" key="2">
    <citation type="submission" date="2025-08" db="UniProtKB">
        <authorList>
            <consortium name="Ensembl"/>
        </authorList>
    </citation>
    <scope>IDENTIFICATION</scope>
</reference>
<dbReference type="GO" id="GO:0097255">
    <property type="term" value="C:R2TP complex"/>
    <property type="evidence" value="ECO:0007669"/>
    <property type="project" value="TreeGrafter"/>
</dbReference>
<dbReference type="GO" id="GO:0005737">
    <property type="term" value="C:cytoplasm"/>
    <property type="evidence" value="ECO:0007669"/>
    <property type="project" value="TreeGrafter"/>
</dbReference>
<dbReference type="GO" id="GO:0000492">
    <property type="term" value="P:box C/D snoRNP assembly"/>
    <property type="evidence" value="ECO:0007669"/>
    <property type="project" value="TreeGrafter"/>
</dbReference>
<evidence type="ECO:0000313" key="5">
    <source>
        <dbReference type="Proteomes" id="UP000694405"/>
    </source>
</evidence>
<keyword evidence="5" id="KW-1185">Reference proteome</keyword>
<reference evidence="4" key="3">
    <citation type="submission" date="2025-09" db="UniProtKB">
        <authorList>
            <consortium name="Ensembl"/>
        </authorList>
    </citation>
    <scope>IDENTIFICATION</scope>
</reference>
<protein>
    <submittedName>
        <fullName evidence="4">Uncharacterized protein</fullName>
    </submittedName>
</protein>
<evidence type="ECO:0000256" key="2">
    <source>
        <dbReference type="ARBA" id="ARBA00046233"/>
    </source>
</evidence>
<name>A0A8V5GPZ2_MELUD</name>
<dbReference type="InterPro" id="IPR050734">
    <property type="entry name" value="PIH1/Kintoun_subfamily"/>
</dbReference>
<comment type="function">
    <text evidence="2">Involved in the assembly of C/D box small nucleolar ribonucleoprotein (snoRNP) particles. Recruits the SWI/SNF complex to the core promoter of rRNA genes and enhances pre-rRNA transcription. Mediates interaction of TELO2 with the R2TP complex which is necessary for the stability of MTOR and SMG1. Positively regulates the assembly and activity of the mTORC1 complex.</text>
</comment>
<reference evidence="4" key="1">
    <citation type="submission" date="2020-03" db="EMBL/GenBank/DDBJ databases">
        <title>Melopsittacus undulatus (budgerigar) genome, bMelUnd1, maternal haplotype with Z.</title>
        <authorList>
            <person name="Gedman G."/>
            <person name="Mountcastle J."/>
            <person name="Haase B."/>
            <person name="Formenti G."/>
            <person name="Wright T."/>
            <person name="Apodaca J."/>
            <person name="Pelan S."/>
            <person name="Chow W."/>
            <person name="Rhie A."/>
            <person name="Howe K."/>
            <person name="Fedrigo O."/>
            <person name="Jarvis E.D."/>
        </authorList>
    </citation>
    <scope>NUCLEOTIDE SEQUENCE [LARGE SCALE GENOMIC DNA]</scope>
</reference>
<proteinExistence type="inferred from homology"/>
<comment type="similarity">
    <text evidence="1">Belongs to the PIH1 family.</text>
</comment>
<dbReference type="Proteomes" id="UP000694405">
    <property type="component" value="Chromosome 27"/>
</dbReference>
<dbReference type="GO" id="GO:0006364">
    <property type="term" value="P:rRNA processing"/>
    <property type="evidence" value="ECO:0007669"/>
    <property type="project" value="TreeGrafter"/>
</dbReference>
<evidence type="ECO:0000313" key="4">
    <source>
        <dbReference type="Ensembl" id="ENSMUNP00000029756.1"/>
    </source>
</evidence>